<evidence type="ECO:0000313" key="1">
    <source>
        <dbReference type="EMBL" id="KAA6346431.1"/>
    </source>
</evidence>
<organism evidence="1">
    <name type="scientific">termite gut metagenome</name>
    <dbReference type="NCBI Taxonomy" id="433724"/>
    <lineage>
        <taxon>unclassified sequences</taxon>
        <taxon>metagenomes</taxon>
        <taxon>organismal metagenomes</taxon>
    </lineage>
</organism>
<comment type="caution">
    <text evidence="1">The sequence shown here is derived from an EMBL/GenBank/DDBJ whole genome shotgun (WGS) entry which is preliminary data.</text>
</comment>
<accession>A0A5J4SM00</accession>
<reference evidence="1" key="1">
    <citation type="submission" date="2019-03" db="EMBL/GenBank/DDBJ databases">
        <title>Single cell metagenomics reveals metabolic interactions within the superorganism composed of flagellate Streblomastix strix and complex community of Bacteroidetes bacteria on its surface.</title>
        <authorList>
            <person name="Treitli S.C."/>
            <person name="Kolisko M."/>
            <person name="Husnik F."/>
            <person name="Keeling P."/>
            <person name="Hampl V."/>
        </authorList>
    </citation>
    <scope>NUCLEOTIDE SEQUENCE</scope>
    <source>
        <strain evidence="1">STM</strain>
    </source>
</reference>
<proteinExistence type="predicted"/>
<dbReference type="Pfam" id="PF25209">
    <property type="entry name" value="Phage_capsid_4"/>
    <property type="match status" value="1"/>
</dbReference>
<dbReference type="AlphaFoldDB" id="A0A5J4SM00"/>
<name>A0A5J4SM00_9ZZZZ</name>
<gene>
    <name evidence="1" type="ORF">EZS27_006081</name>
</gene>
<evidence type="ECO:0008006" key="2">
    <source>
        <dbReference type="Google" id="ProtNLM"/>
    </source>
</evidence>
<dbReference type="EMBL" id="SNRY01000131">
    <property type="protein sequence ID" value="KAA6346431.1"/>
    <property type="molecule type" value="Genomic_DNA"/>
</dbReference>
<protein>
    <recommendedName>
        <fullName evidence="2">Phage major capsid protein</fullName>
    </recommendedName>
</protein>
<sequence>MKIKFLLGLLFNIVMGAMIALTLGVPTYAGSLAAVGVGFFAGNFMPPGTALEGVLTEVWTGELIKTLRAGLVATFLDGLPDYSQYAENDAIHMVNIGGDPDVLINNTTYPIAIQNITDADATFRLDKFQTKATPITDDELFALSYDKMASVKERHAEVITLQKFSKSIHALAPDSNATKTPVLKTTGEIVGGGATGRRRLQLADIVALKDAFDKLEIPVQNRRLVLCSDHVNDLLLTDQKFAAQYYNYTTGKIANLYGFEVYEYSNNPVYKVAGTKVPFGTAAAANEFQASVAFYTKRVFKATGSTTMYYSEAKTDPQNQRSLINFRHYFIVLPKKKDAFGAVMSAYASA</sequence>